<dbReference type="InterPro" id="IPR043504">
    <property type="entry name" value="Peptidase_S1_PA_chymotrypsin"/>
</dbReference>
<protein>
    <recommendedName>
        <fullName evidence="3">PDZ domain-containing protein</fullName>
    </recommendedName>
</protein>
<comment type="similarity">
    <text evidence="1">Belongs to the peptidase S1C family.</text>
</comment>
<gene>
    <name evidence="4" type="ORF">NCGR_LOCUS52438</name>
</gene>
<dbReference type="SMART" id="SM00228">
    <property type="entry name" value="PDZ"/>
    <property type="match status" value="1"/>
</dbReference>
<name>A0A811RFP0_9POAL</name>
<dbReference type="InterPro" id="IPR009003">
    <property type="entry name" value="Peptidase_S1_PA"/>
</dbReference>
<evidence type="ECO:0000313" key="5">
    <source>
        <dbReference type="Proteomes" id="UP000604825"/>
    </source>
</evidence>
<dbReference type="InterPro" id="IPR001478">
    <property type="entry name" value="PDZ"/>
</dbReference>
<dbReference type="GO" id="GO:0006508">
    <property type="term" value="P:proteolysis"/>
    <property type="evidence" value="ECO:0007669"/>
    <property type="project" value="InterPro"/>
</dbReference>
<dbReference type="Pfam" id="PF17820">
    <property type="entry name" value="PDZ_6"/>
    <property type="match status" value="1"/>
</dbReference>
<proteinExistence type="inferred from homology"/>
<dbReference type="PROSITE" id="PS50106">
    <property type="entry name" value="PDZ"/>
    <property type="match status" value="1"/>
</dbReference>
<accession>A0A811RFP0</accession>
<reference evidence="4" key="1">
    <citation type="submission" date="2020-10" db="EMBL/GenBank/DDBJ databases">
        <authorList>
            <person name="Han B."/>
            <person name="Lu T."/>
            <person name="Zhao Q."/>
            <person name="Huang X."/>
            <person name="Zhao Y."/>
        </authorList>
    </citation>
    <scope>NUCLEOTIDE SEQUENCE</scope>
</reference>
<organism evidence="4 5">
    <name type="scientific">Miscanthus lutarioriparius</name>
    <dbReference type="NCBI Taxonomy" id="422564"/>
    <lineage>
        <taxon>Eukaryota</taxon>
        <taxon>Viridiplantae</taxon>
        <taxon>Streptophyta</taxon>
        <taxon>Embryophyta</taxon>
        <taxon>Tracheophyta</taxon>
        <taxon>Spermatophyta</taxon>
        <taxon>Magnoliopsida</taxon>
        <taxon>Liliopsida</taxon>
        <taxon>Poales</taxon>
        <taxon>Poaceae</taxon>
        <taxon>PACMAD clade</taxon>
        <taxon>Panicoideae</taxon>
        <taxon>Andropogonodae</taxon>
        <taxon>Andropogoneae</taxon>
        <taxon>Saccharinae</taxon>
        <taxon>Miscanthus</taxon>
    </lineage>
</organism>
<feature type="compositionally biased region" description="Basic residues" evidence="2">
    <location>
        <begin position="16"/>
        <end position="27"/>
    </location>
</feature>
<dbReference type="InterPro" id="IPR041489">
    <property type="entry name" value="PDZ_6"/>
</dbReference>
<dbReference type="Proteomes" id="UP000604825">
    <property type="component" value="Unassembled WGS sequence"/>
</dbReference>
<evidence type="ECO:0000259" key="3">
    <source>
        <dbReference type="PROSITE" id="PS50106"/>
    </source>
</evidence>
<dbReference type="OrthoDB" id="646838at2759"/>
<dbReference type="PRINTS" id="PR00834">
    <property type="entry name" value="PROTEASES2C"/>
</dbReference>
<dbReference type="SUPFAM" id="SSF50494">
    <property type="entry name" value="Trypsin-like serine proteases"/>
    <property type="match status" value="1"/>
</dbReference>
<evidence type="ECO:0000256" key="1">
    <source>
        <dbReference type="ARBA" id="ARBA00010541"/>
    </source>
</evidence>
<keyword evidence="5" id="KW-1185">Reference proteome</keyword>
<evidence type="ECO:0000313" key="4">
    <source>
        <dbReference type="EMBL" id="CAD6269133.1"/>
    </source>
</evidence>
<dbReference type="SUPFAM" id="SSF50156">
    <property type="entry name" value="PDZ domain-like"/>
    <property type="match status" value="1"/>
</dbReference>
<dbReference type="EMBL" id="CAJGYO010000014">
    <property type="protein sequence ID" value="CAD6269133.1"/>
    <property type="molecule type" value="Genomic_DNA"/>
</dbReference>
<dbReference type="PANTHER" id="PTHR47389">
    <property type="entry name" value="OS09G0436400 PROTEIN"/>
    <property type="match status" value="1"/>
</dbReference>
<sequence>MAPTVPQEVESSGSRSTRRSYSARRPRGMPASAAAPSSPEEAAAGDSIGAQLVTPEPASASTAGGKALPASTAGGEELTAPASPAGGEEVEPMLEPEDTAAGAMLEPEDTAAAAQITKLPTLDSDTATSPNIIQESEADTILKASEFVLGLSSYIDGELLRNCSGILMERSKGAGTILTTSQLICSRSPNVDEWLGGDEYALNAEVRVQLLHKDDFGKGELMYLDKQYGFALFRVLMDEPKKLPRFSNERFAQDVFLLGRYELNLQIGNGKVLSKGAGKFQHHHYMYTDGHISPFGAGGAVINFEGDVTGMITSSIHFIPSSIIRKCLEIWRTYSHVPRIHLGMKLFGIKCLNLVSKEKISRKYNVDAGLIVKEVSAESNAEKLGVRMGDIILSVNGEVIATAVELENKLLDISKALLEKGIVPGSGVDVTLALGVFNTTKCARGRILLRAKLSNDEEIIEEGCSVVSLKNLQLFVYG</sequence>
<dbReference type="Gene3D" id="2.40.10.10">
    <property type="entry name" value="Trypsin-like serine proteases"/>
    <property type="match status" value="2"/>
</dbReference>
<dbReference type="AlphaFoldDB" id="A0A811RFP0"/>
<dbReference type="Pfam" id="PF13365">
    <property type="entry name" value="Trypsin_2"/>
    <property type="match status" value="1"/>
</dbReference>
<dbReference type="InterPro" id="IPR036034">
    <property type="entry name" value="PDZ_sf"/>
</dbReference>
<dbReference type="Gene3D" id="2.30.42.10">
    <property type="match status" value="1"/>
</dbReference>
<feature type="domain" description="PDZ" evidence="3">
    <location>
        <begin position="368"/>
        <end position="400"/>
    </location>
</feature>
<feature type="compositionally biased region" description="Low complexity" evidence="2">
    <location>
        <begin position="30"/>
        <end position="44"/>
    </location>
</feature>
<dbReference type="InterPro" id="IPR001940">
    <property type="entry name" value="Peptidase_S1C"/>
</dbReference>
<dbReference type="GO" id="GO:0004252">
    <property type="term" value="F:serine-type endopeptidase activity"/>
    <property type="evidence" value="ECO:0007669"/>
    <property type="project" value="InterPro"/>
</dbReference>
<evidence type="ECO:0000256" key="2">
    <source>
        <dbReference type="SAM" id="MobiDB-lite"/>
    </source>
</evidence>
<comment type="caution">
    <text evidence="4">The sequence shown here is derived from an EMBL/GenBank/DDBJ whole genome shotgun (WGS) entry which is preliminary data.</text>
</comment>
<dbReference type="PANTHER" id="PTHR47389:SF5">
    <property type="entry name" value="OS09G0436700 PROTEIN"/>
    <property type="match status" value="1"/>
</dbReference>
<feature type="region of interest" description="Disordered" evidence="2">
    <location>
        <begin position="1"/>
        <end position="90"/>
    </location>
</feature>